<feature type="domain" description="SUF system FeS cluster assembly SufBD core" evidence="1">
    <location>
        <begin position="118"/>
        <end position="222"/>
    </location>
</feature>
<dbReference type="InterPro" id="IPR037284">
    <property type="entry name" value="SUF_FeS_clus_asmbl_SufBD_sf"/>
</dbReference>
<dbReference type="EMBL" id="AZGM01000149">
    <property type="protein sequence ID" value="KRM24712.1"/>
    <property type="molecule type" value="Genomic_DNA"/>
</dbReference>
<dbReference type="PATRIC" id="fig|1423782.4.peg.1480"/>
<dbReference type="AlphaFoldDB" id="A0A0R1X3E4"/>
<dbReference type="InterPro" id="IPR000825">
    <property type="entry name" value="SUF_FeS_clus_asmbl_SufBD_core"/>
</dbReference>
<keyword evidence="3" id="KW-1185">Reference proteome</keyword>
<name>A0A0R1X3E4_9LACO</name>
<organism evidence="2 3">
    <name type="scientific">Limosilactobacillus panis DSM 6035</name>
    <dbReference type="NCBI Taxonomy" id="1423782"/>
    <lineage>
        <taxon>Bacteria</taxon>
        <taxon>Bacillati</taxon>
        <taxon>Bacillota</taxon>
        <taxon>Bacilli</taxon>
        <taxon>Lactobacillales</taxon>
        <taxon>Lactobacillaceae</taxon>
        <taxon>Limosilactobacillus</taxon>
    </lineage>
</organism>
<evidence type="ECO:0000259" key="1">
    <source>
        <dbReference type="Pfam" id="PF01458"/>
    </source>
</evidence>
<gene>
    <name evidence="2" type="ORF">FD32_GL001423</name>
</gene>
<dbReference type="GO" id="GO:0016226">
    <property type="term" value="P:iron-sulfur cluster assembly"/>
    <property type="evidence" value="ECO:0007669"/>
    <property type="project" value="InterPro"/>
</dbReference>
<proteinExistence type="predicted"/>
<reference evidence="2 3" key="1">
    <citation type="journal article" date="2015" name="Genome Announc.">
        <title>Expanding the biotechnology potential of lactobacilli through comparative genomics of 213 strains and associated genera.</title>
        <authorList>
            <person name="Sun Z."/>
            <person name="Harris H.M."/>
            <person name="McCann A."/>
            <person name="Guo C."/>
            <person name="Argimon S."/>
            <person name="Zhang W."/>
            <person name="Yang X."/>
            <person name="Jeffery I.B."/>
            <person name="Cooney J.C."/>
            <person name="Kagawa T.F."/>
            <person name="Liu W."/>
            <person name="Song Y."/>
            <person name="Salvetti E."/>
            <person name="Wrobel A."/>
            <person name="Rasinkangas P."/>
            <person name="Parkhill J."/>
            <person name="Rea M.C."/>
            <person name="O'Sullivan O."/>
            <person name="Ritari J."/>
            <person name="Douillard F.P."/>
            <person name="Paul Ross R."/>
            <person name="Yang R."/>
            <person name="Briner A.E."/>
            <person name="Felis G.E."/>
            <person name="de Vos W.M."/>
            <person name="Barrangou R."/>
            <person name="Klaenhammer T.R."/>
            <person name="Caufield P.W."/>
            <person name="Cui Y."/>
            <person name="Zhang H."/>
            <person name="O'Toole P.W."/>
        </authorList>
    </citation>
    <scope>NUCLEOTIDE SEQUENCE [LARGE SCALE GENOMIC DNA]</scope>
    <source>
        <strain evidence="2 3">DSM 6035</strain>
    </source>
</reference>
<evidence type="ECO:0000313" key="2">
    <source>
        <dbReference type="EMBL" id="KRM24712.1"/>
    </source>
</evidence>
<dbReference type="Pfam" id="PF01458">
    <property type="entry name" value="SUFBD_core"/>
    <property type="match status" value="1"/>
</dbReference>
<protein>
    <recommendedName>
        <fullName evidence="1">SUF system FeS cluster assembly SufBD core domain-containing protein</fullName>
    </recommendedName>
</protein>
<accession>A0A0R1X3E4</accession>
<sequence length="290" mass="32420">MWAGEPAWLTKKRQLAQVIQGRLPKFSGQERWLPWQIKTGGYQENWLVHQGRDFMAAPLTQAVDNYSTFLQENLMEKGISWHDNQLFAAHLANIDGGQFIYVPSNRQVVVPITFAPRGMMTNPQNIIIVGANSEVTLVEKMVVKSAQPLFADTEILVGANARVHFKQNNQLRAPVIFQGLSLYQARGASVRTDQTMENDGDVTIKLSNFLDGDSSQWTARAMLNPHKYGRYHFLPQVDGFGKGSQASLTTYLDQDEGGTVLAEPFKPTSGEPLMTNERVITPQDSDWPGV</sequence>
<dbReference type="STRING" id="1423782.FD32_GL001423"/>
<dbReference type="Proteomes" id="UP000051412">
    <property type="component" value="Unassembled WGS sequence"/>
</dbReference>
<comment type="caution">
    <text evidence="2">The sequence shown here is derived from an EMBL/GenBank/DDBJ whole genome shotgun (WGS) entry which is preliminary data.</text>
</comment>
<evidence type="ECO:0000313" key="3">
    <source>
        <dbReference type="Proteomes" id="UP000051412"/>
    </source>
</evidence>
<dbReference type="SUPFAM" id="SSF101960">
    <property type="entry name" value="Stabilizer of iron transporter SufD"/>
    <property type="match status" value="1"/>
</dbReference>